<dbReference type="Gene3D" id="3.20.20.240">
    <property type="entry name" value="Methylmalonyl-CoA mutase"/>
    <property type="match status" value="1"/>
</dbReference>
<name>Q11K18_CHESB</name>
<evidence type="ECO:0000313" key="2">
    <source>
        <dbReference type="EMBL" id="ABG62257.1"/>
    </source>
</evidence>
<feature type="domain" description="Methylmalonyl-CoA mutase alpha/beta chain catalytic" evidence="1">
    <location>
        <begin position="67"/>
        <end position="444"/>
    </location>
</feature>
<dbReference type="KEGG" id="mes:Meso_0857"/>
<dbReference type="GO" id="GO:0016866">
    <property type="term" value="F:intramolecular transferase activity"/>
    <property type="evidence" value="ECO:0007669"/>
    <property type="project" value="InterPro"/>
</dbReference>
<sequence length="479" mass="51627">MDRSILKNADFPAVDRRQWLELVAKSLGKDTDFSSLIRHTDDELPIEPLYERASGASALTRVDPVSSWKLIQRMDDPDPARANAQAREDLEKGATGLSIIFAGAPNAFRYGLPATAEALETALAGLPLEDVHLRIDVHPQSRASVDWLAAVLKKHKADPARLSLSFGIDPASLFAGTGRLRMSIEALEASMPQSLAGYFVLSLSGVLLEADGRVFHNAGATEAQELGIMLASAVSHLRMFEEARQPLVYAAPHIGFALSVDQDQFLSTAKIRALRKLWTRMLEACAIDPAPVTIHAETSYRMMTARDPETNILRTTIAGFAAATGGADSISVLPHTITHGLPDGFARRLARNTQLILAGESRLDFVADPAAGSGAIEALTDGLCEKAWEEFRQIEKEGGVLRSLAAGHIQRRVASAHAKRLAEFRQGARNIVGTTLYKAAQERPFATLPAARQPIPTDGAVTCIPLAASRIDEGLGEPT</sequence>
<dbReference type="HOGENOM" id="CLU_009523_6_2_5"/>
<dbReference type="InterPro" id="IPR016176">
    <property type="entry name" value="Cbl-dep_enz_cat"/>
</dbReference>
<dbReference type="STRING" id="266779.Meso_0857"/>
<dbReference type="Pfam" id="PF01642">
    <property type="entry name" value="MM_CoA_mutase"/>
    <property type="match status" value="1"/>
</dbReference>
<gene>
    <name evidence="2" type="ordered locus">Meso_0857</name>
</gene>
<dbReference type="eggNOG" id="COG1884">
    <property type="taxonomic scope" value="Bacteria"/>
</dbReference>
<dbReference type="AlphaFoldDB" id="Q11K18"/>
<dbReference type="OrthoDB" id="9762378at2"/>
<evidence type="ECO:0000259" key="1">
    <source>
        <dbReference type="Pfam" id="PF01642"/>
    </source>
</evidence>
<dbReference type="EMBL" id="CP000390">
    <property type="protein sequence ID" value="ABG62257.1"/>
    <property type="molecule type" value="Genomic_DNA"/>
</dbReference>
<proteinExistence type="predicted"/>
<protein>
    <submittedName>
        <fullName evidence="2">Heterodimeric methylmalonyl-CoA mutase small subunit</fullName>
    </submittedName>
</protein>
<dbReference type="InterPro" id="IPR006099">
    <property type="entry name" value="MeMalonylCoA_mutase_a/b_cat"/>
</dbReference>
<dbReference type="PANTHER" id="PTHR48101:SF1">
    <property type="entry name" value="METHYLMALONYL-COA MUTASE, LARGE SUBUNIT"/>
    <property type="match status" value="1"/>
</dbReference>
<dbReference type="PANTHER" id="PTHR48101">
    <property type="entry name" value="METHYLMALONYL-COA MUTASE, MITOCHONDRIAL-RELATED"/>
    <property type="match status" value="1"/>
</dbReference>
<dbReference type="SUPFAM" id="SSF51703">
    <property type="entry name" value="Cobalamin (vitamin B12)-dependent enzymes"/>
    <property type="match status" value="1"/>
</dbReference>
<dbReference type="GO" id="GO:0031419">
    <property type="term" value="F:cobalamin binding"/>
    <property type="evidence" value="ECO:0007669"/>
    <property type="project" value="InterPro"/>
</dbReference>
<reference evidence="2" key="1">
    <citation type="submission" date="2006-06" db="EMBL/GenBank/DDBJ databases">
        <title>Complete sequence of chromosome of Chelativorans sp. BNC1.</title>
        <authorList>
            <consortium name="US DOE Joint Genome Institute"/>
            <person name="Copeland A."/>
            <person name="Lucas S."/>
            <person name="Lapidus A."/>
            <person name="Barry K."/>
            <person name="Detter J.C."/>
            <person name="Glavina del Rio T."/>
            <person name="Hammon N."/>
            <person name="Israni S."/>
            <person name="Dalin E."/>
            <person name="Tice H."/>
            <person name="Pitluck S."/>
            <person name="Chertkov O."/>
            <person name="Brettin T."/>
            <person name="Bruce D."/>
            <person name="Han C."/>
            <person name="Tapia R."/>
            <person name="Gilna P."/>
            <person name="Schmutz J."/>
            <person name="Larimer F."/>
            <person name="Land M."/>
            <person name="Hauser L."/>
            <person name="Kyrpides N."/>
            <person name="Mikhailova N."/>
            <person name="Richardson P."/>
        </authorList>
    </citation>
    <scope>NUCLEOTIDE SEQUENCE</scope>
    <source>
        <strain evidence="2">BNC1</strain>
    </source>
</reference>
<accession>Q11K18</accession>
<organism evidence="2">
    <name type="scientific">Chelativorans sp. (strain BNC1)</name>
    <dbReference type="NCBI Taxonomy" id="266779"/>
    <lineage>
        <taxon>Bacteria</taxon>
        <taxon>Pseudomonadati</taxon>
        <taxon>Pseudomonadota</taxon>
        <taxon>Alphaproteobacteria</taxon>
        <taxon>Hyphomicrobiales</taxon>
        <taxon>Phyllobacteriaceae</taxon>
        <taxon>Chelativorans</taxon>
    </lineage>
</organism>